<evidence type="ECO:0000259" key="1">
    <source>
        <dbReference type="Pfam" id="PF00443"/>
    </source>
</evidence>
<dbReference type="Pfam" id="PF00443">
    <property type="entry name" value="UCH"/>
    <property type="match status" value="1"/>
</dbReference>
<dbReference type="SUPFAM" id="SSF54001">
    <property type="entry name" value="Cysteine proteinases"/>
    <property type="match status" value="1"/>
</dbReference>
<sequence length="49" mass="6040">MRHGHYICESCDCNTHWPSFDNERVQQLDQKSVLRQRLNSAYTLFYEYR</sequence>
<dbReference type="GO" id="GO:0016579">
    <property type="term" value="P:protein deubiquitination"/>
    <property type="evidence" value="ECO:0007669"/>
    <property type="project" value="InterPro"/>
</dbReference>
<feature type="domain" description="Peptidase C19 ubiquitin carboxyl-terminal hydrolase" evidence="1">
    <location>
        <begin position="2"/>
        <end position="46"/>
    </location>
</feature>
<dbReference type="EMBL" id="GBXM01035874">
    <property type="protein sequence ID" value="JAH72703.1"/>
    <property type="molecule type" value="Transcribed_RNA"/>
</dbReference>
<reference evidence="2" key="1">
    <citation type="submission" date="2014-11" db="EMBL/GenBank/DDBJ databases">
        <authorList>
            <person name="Amaro Gonzalez C."/>
        </authorList>
    </citation>
    <scope>NUCLEOTIDE SEQUENCE</scope>
</reference>
<protein>
    <recommendedName>
        <fullName evidence="1">Peptidase C19 ubiquitin carboxyl-terminal hydrolase domain-containing protein</fullName>
    </recommendedName>
</protein>
<reference evidence="2" key="2">
    <citation type="journal article" date="2015" name="Fish Shellfish Immunol.">
        <title>Early steps in the European eel (Anguilla anguilla)-Vibrio vulnificus interaction in the gills: Role of the RtxA13 toxin.</title>
        <authorList>
            <person name="Callol A."/>
            <person name="Pajuelo D."/>
            <person name="Ebbesson L."/>
            <person name="Teles M."/>
            <person name="MacKenzie S."/>
            <person name="Amaro C."/>
        </authorList>
    </citation>
    <scope>NUCLEOTIDE SEQUENCE</scope>
</reference>
<accession>A0A0E9V619</accession>
<dbReference type="InterPro" id="IPR001394">
    <property type="entry name" value="Peptidase_C19_UCH"/>
</dbReference>
<proteinExistence type="predicted"/>
<name>A0A0E9V619_ANGAN</name>
<organism evidence="2">
    <name type="scientific">Anguilla anguilla</name>
    <name type="common">European freshwater eel</name>
    <name type="synonym">Muraena anguilla</name>
    <dbReference type="NCBI Taxonomy" id="7936"/>
    <lineage>
        <taxon>Eukaryota</taxon>
        <taxon>Metazoa</taxon>
        <taxon>Chordata</taxon>
        <taxon>Craniata</taxon>
        <taxon>Vertebrata</taxon>
        <taxon>Euteleostomi</taxon>
        <taxon>Actinopterygii</taxon>
        <taxon>Neopterygii</taxon>
        <taxon>Teleostei</taxon>
        <taxon>Anguilliformes</taxon>
        <taxon>Anguillidae</taxon>
        <taxon>Anguilla</taxon>
    </lineage>
</organism>
<dbReference type="InterPro" id="IPR038765">
    <property type="entry name" value="Papain-like_cys_pep_sf"/>
</dbReference>
<dbReference type="GO" id="GO:0004843">
    <property type="term" value="F:cysteine-type deubiquitinase activity"/>
    <property type="evidence" value="ECO:0007669"/>
    <property type="project" value="InterPro"/>
</dbReference>
<dbReference type="AlphaFoldDB" id="A0A0E9V619"/>
<dbReference type="Gene3D" id="3.90.70.10">
    <property type="entry name" value="Cysteine proteinases"/>
    <property type="match status" value="1"/>
</dbReference>
<evidence type="ECO:0000313" key="2">
    <source>
        <dbReference type="EMBL" id="JAH72703.1"/>
    </source>
</evidence>